<comment type="caution">
    <text evidence="1">The sequence shown here is derived from an EMBL/GenBank/DDBJ whole genome shotgun (WGS) entry which is preliminary data.</text>
</comment>
<dbReference type="InterPro" id="IPR012337">
    <property type="entry name" value="RNaseH-like_sf"/>
</dbReference>
<dbReference type="EMBL" id="LNIX01000030">
    <property type="protein sequence ID" value="OXA41149.1"/>
    <property type="molecule type" value="Genomic_DNA"/>
</dbReference>
<dbReference type="InterPro" id="IPR036397">
    <property type="entry name" value="RNaseH_sf"/>
</dbReference>
<organism evidence="1 2">
    <name type="scientific">Folsomia candida</name>
    <name type="common">Springtail</name>
    <dbReference type="NCBI Taxonomy" id="158441"/>
    <lineage>
        <taxon>Eukaryota</taxon>
        <taxon>Metazoa</taxon>
        <taxon>Ecdysozoa</taxon>
        <taxon>Arthropoda</taxon>
        <taxon>Hexapoda</taxon>
        <taxon>Collembola</taxon>
        <taxon>Entomobryomorpha</taxon>
        <taxon>Isotomoidea</taxon>
        <taxon>Isotomidae</taxon>
        <taxon>Proisotominae</taxon>
        <taxon>Folsomia</taxon>
    </lineage>
</organism>
<keyword evidence="1" id="KW-0378">Hydrolase</keyword>
<evidence type="ECO:0000313" key="2">
    <source>
        <dbReference type="Proteomes" id="UP000198287"/>
    </source>
</evidence>
<protein>
    <submittedName>
        <fullName evidence="1">RNA exonuclease 4</fullName>
    </submittedName>
</protein>
<accession>A0A226D7F2</accession>
<dbReference type="GO" id="GO:0003676">
    <property type="term" value="F:nucleic acid binding"/>
    <property type="evidence" value="ECO:0007669"/>
    <property type="project" value="InterPro"/>
</dbReference>
<dbReference type="SUPFAM" id="SSF53098">
    <property type="entry name" value="Ribonuclease H-like"/>
    <property type="match status" value="1"/>
</dbReference>
<keyword evidence="2" id="KW-1185">Reference proteome</keyword>
<proteinExistence type="predicted"/>
<keyword evidence="1" id="KW-0269">Exonuclease</keyword>
<evidence type="ECO:0000313" key="1">
    <source>
        <dbReference type="EMBL" id="OXA41149.1"/>
    </source>
</evidence>
<name>A0A226D7F2_FOLCA</name>
<gene>
    <name evidence="1" type="ORF">Fcan01_24012</name>
</gene>
<dbReference type="Proteomes" id="UP000198287">
    <property type="component" value="Unassembled WGS sequence"/>
</dbReference>
<dbReference type="STRING" id="158441.A0A226D7F2"/>
<reference evidence="1 2" key="1">
    <citation type="submission" date="2015-12" db="EMBL/GenBank/DDBJ databases">
        <title>The genome of Folsomia candida.</title>
        <authorList>
            <person name="Faddeeva A."/>
            <person name="Derks M.F."/>
            <person name="Anvar Y."/>
            <person name="Smit S."/>
            <person name="Van Straalen N."/>
            <person name="Roelofs D."/>
        </authorList>
    </citation>
    <scope>NUCLEOTIDE SEQUENCE [LARGE SCALE GENOMIC DNA]</scope>
    <source>
        <strain evidence="1 2">VU population</strain>
        <tissue evidence="1">Whole body</tissue>
    </source>
</reference>
<sequence>MALAPLQIAWEETQRVDQVTFACQLIYQMTLEDMATVQRYWRRQTQKIRAKLCKKRKQGIHQEEEEESDEILIPKALSTMSWQRCSLIFREDRIPNGGYIYLDVEKVSLRRQINPLLENSIVPVDRMDQETRFRWERRMTNANVHFQAAAQVCLVDEKGIIILYAVINWPEDQVCQYHESLNGITPAMLSGGYDLGFIQHLFCKCLKNNTLVGQSVDGDLKSLLVCQEAHRYEDLTNFYRDENNQAYGLKVLAMALLPDKGFQESVHSVVQDARITRKLHIKKLEMLSNNCVPPFFSYNRPIRVQPTGECSCP</sequence>
<dbReference type="Gene3D" id="3.30.420.10">
    <property type="entry name" value="Ribonuclease H-like superfamily/Ribonuclease H"/>
    <property type="match status" value="1"/>
</dbReference>
<keyword evidence="1" id="KW-0540">Nuclease</keyword>
<dbReference type="GO" id="GO:0004527">
    <property type="term" value="F:exonuclease activity"/>
    <property type="evidence" value="ECO:0007669"/>
    <property type="project" value="UniProtKB-KW"/>
</dbReference>
<dbReference type="AlphaFoldDB" id="A0A226D7F2"/>